<dbReference type="InterPro" id="IPR016040">
    <property type="entry name" value="NAD(P)-bd_dom"/>
</dbReference>
<name>A0A1M5CWJ6_9ACTN</name>
<evidence type="ECO:0000259" key="2">
    <source>
        <dbReference type="Pfam" id="PF13460"/>
    </source>
</evidence>
<dbReference type="OrthoDB" id="3763081at2"/>
<feature type="compositionally biased region" description="Basic residues" evidence="1">
    <location>
        <begin position="248"/>
        <end position="257"/>
    </location>
</feature>
<dbReference type="RefSeq" id="WP_073417853.1">
    <property type="nucleotide sequence ID" value="NZ_FQVX01000001.1"/>
</dbReference>
<dbReference type="SUPFAM" id="SSF51735">
    <property type="entry name" value="NAD(P)-binding Rossmann-fold domains"/>
    <property type="match status" value="1"/>
</dbReference>
<organism evidence="3 4">
    <name type="scientific">Geodermatophilus nigrescens</name>
    <dbReference type="NCBI Taxonomy" id="1070870"/>
    <lineage>
        <taxon>Bacteria</taxon>
        <taxon>Bacillati</taxon>
        <taxon>Actinomycetota</taxon>
        <taxon>Actinomycetes</taxon>
        <taxon>Geodermatophilales</taxon>
        <taxon>Geodermatophilaceae</taxon>
        <taxon>Geodermatophilus</taxon>
    </lineage>
</organism>
<dbReference type="EMBL" id="FQVX01000001">
    <property type="protein sequence ID" value="SHF58927.1"/>
    <property type="molecule type" value="Genomic_DNA"/>
</dbReference>
<dbReference type="InterPro" id="IPR036291">
    <property type="entry name" value="NAD(P)-bd_dom_sf"/>
</dbReference>
<dbReference type="PANTHER" id="PTHR15020">
    <property type="entry name" value="FLAVIN REDUCTASE-RELATED"/>
    <property type="match status" value="1"/>
</dbReference>
<reference evidence="3 4" key="1">
    <citation type="submission" date="2016-11" db="EMBL/GenBank/DDBJ databases">
        <authorList>
            <person name="Jaros S."/>
            <person name="Januszkiewicz K."/>
            <person name="Wedrychowicz H."/>
        </authorList>
    </citation>
    <scope>NUCLEOTIDE SEQUENCE [LARGE SCALE GENOMIC DNA]</scope>
    <source>
        <strain evidence="3 4">DSM 45408</strain>
    </source>
</reference>
<dbReference type="PANTHER" id="PTHR15020:SF50">
    <property type="entry name" value="UPF0659 PROTEIN YMR090W"/>
    <property type="match status" value="1"/>
</dbReference>
<dbReference type="Pfam" id="PF13460">
    <property type="entry name" value="NAD_binding_10"/>
    <property type="match status" value="1"/>
</dbReference>
<evidence type="ECO:0000256" key="1">
    <source>
        <dbReference type="SAM" id="MobiDB-lite"/>
    </source>
</evidence>
<gene>
    <name evidence="3" type="ORF">SAMN05444351_0118</name>
</gene>
<feature type="domain" description="NAD(P)-binding" evidence="2">
    <location>
        <begin position="7"/>
        <end position="207"/>
    </location>
</feature>
<dbReference type="Gene3D" id="3.40.50.720">
    <property type="entry name" value="NAD(P)-binding Rossmann-like Domain"/>
    <property type="match status" value="1"/>
</dbReference>
<dbReference type="AlphaFoldDB" id="A0A1M5CWJ6"/>
<evidence type="ECO:0000313" key="4">
    <source>
        <dbReference type="Proteomes" id="UP000184471"/>
    </source>
</evidence>
<feature type="region of interest" description="Disordered" evidence="1">
    <location>
        <begin position="223"/>
        <end position="257"/>
    </location>
</feature>
<proteinExistence type="predicted"/>
<keyword evidence="4" id="KW-1185">Reference proteome</keyword>
<feature type="compositionally biased region" description="Low complexity" evidence="1">
    <location>
        <begin position="223"/>
        <end position="237"/>
    </location>
</feature>
<dbReference type="STRING" id="1070870.SAMN05444351_0118"/>
<accession>A0A1M5CWJ6</accession>
<protein>
    <submittedName>
        <fullName evidence="3">NAD(P)H-binding</fullName>
    </submittedName>
</protein>
<sequence length="257" mass="26564">MRVLVVGATGGSGRAAVEALTARGHEVTAFARRAGAAFREDASRGDTAVRTVDGDATRPADVGRAVRGQDAVVVALGISEHPLVVRLRGSRGTPMDVRSRGTAALVAAMREHGVPRLVVQSSYGVGETRDRLPLSSKLVFALLLRPQIVDHERQERVVRDSGLDWTIVQPVYLTDGDEAAATSPAGDVQGMHVSRRAVGGVLADLATRAGDAGGRCLAVSGAAAPAAGDPAPSPLLGSGHASGDHERTRRTRGARLG</sequence>
<dbReference type="Proteomes" id="UP000184471">
    <property type="component" value="Unassembled WGS sequence"/>
</dbReference>
<evidence type="ECO:0000313" key="3">
    <source>
        <dbReference type="EMBL" id="SHF58927.1"/>
    </source>
</evidence>